<dbReference type="PROSITE" id="PS00525">
    <property type="entry name" value="RIBOSOMAL_L6_1"/>
    <property type="match status" value="1"/>
</dbReference>
<evidence type="ECO:0000313" key="10">
    <source>
        <dbReference type="EMBL" id="ERJ12373.1"/>
    </source>
</evidence>
<dbReference type="SUPFAM" id="SSF56053">
    <property type="entry name" value="Ribosomal protein L6"/>
    <property type="match status" value="2"/>
</dbReference>
<protein>
    <recommendedName>
        <fullName evidence="6">Large ribosomal subunit protein uL6</fullName>
    </recommendedName>
</protein>
<keyword evidence="3 6" id="KW-0694">RNA-binding</keyword>
<dbReference type="InterPro" id="IPR019906">
    <property type="entry name" value="Ribosomal_uL6_bac-type"/>
</dbReference>
<accession>U2EB97</accession>
<dbReference type="InterPro" id="IPR000702">
    <property type="entry name" value="Ribosomal_uL6-like"/>
</dbReference>
<organism evidence="10 11">
    <name type="scientific">Haloplasma contractile SSD-17B</name>
    <dbReference type="NCBI Taxonomy" id="1033810"/>
    <lineage>
        <taxon>Bacteria</taxon>
        <taxon>Bacillati</taxon>
        <taxon>Mycoplasmatota</taxon>
        <taxon>Mollicutes</taxon>
        <taxon>Haloplasmatales</taxon>
        <taxon>Haloplasmataceae</taxon>
        <taxon>Haloplasma</taxon>
    </lineage>
</organism>
<proteinExistence type="inferred from homology"/>
<dbReference type="FunCoup" id="U2EB97">
    <property type="interactions" value="437"/>
</dbReference>
<dbReference type="Pfam" id="PF00347">
    <property type="entry name" value="Ribosomal_L6"/>
    <property type="match status" value="2"/>
</dbReference>
<evidence type="ECO:0000256" key="6">
    <source>
        <dbReference type="HAMAP-Rule" id="MF_01365"/>
    </source>
</evidence>
<dbReference type="PANTHER" id="PTHR11655:SF14">
    <property type="entry name" value="LARGE RIBOSOMAL SUBUNIT PROTEIN UL6M"/>
    <property type="match status" value="1"/>
</dbReference>
<name>U2EB97_9MOLU</name>
<comment type="subunit">
    <text evidence="6">Part of the 50S ribosomal subunit.</text>
</comment>
<dbReference type="Proteomes" id="UP000005707">
    <property type="component" value="Unassembled WGS sequence"/>
</dbReference>
<dbReference type="eggNOG" id="COG0097">
    <property type="taxonomic scope" value="Bacteria"/>
</dbReference>
<dbReference type="FunFam" id="3.90.930.12:FF:000001">
    <property type="entry name" value="50S ribosomal protein L6"/>
    <property type="match status" value="1"/>
</dbReference>
<reference evidence="10 11" key="2">
    <citation type="journal article" date="2013" name="PLoS ONE">
        <title>INDIGO - INtegrated Data Warehouse of MIcrobial GenOmes with Examples from the Red Sea Extremophiles.</title>
        <authorList>
            <person name="Alam I."/>
            <person name="Antunes A."/>
            <person name="Kamau A.A."/>
            <person name="Ba Alawi W."/>
            <person name="Kalkatawi M."/>
            <person name="Stingl U."/>
            <person name="Bajic V.B."/>
        </authorList>
    </citation>
    <scope>NUCLEOTIDE SEQUENCE [LARGE SCALE GENOMIC DNA]</scope>
    <source>
        <strain evidence="10 11">SSD-17B</strain>
    </source>
</reference>
<dbReference type="GO" id="GO:0022625">
    <property type="term" value="C:cytosolic large ribosomal subunit"/>
    <property type="evidence" value="ECO:0007669"/>
    <property type="project" value="UniProtKB-UniRule"/>
</dbReference>
<feature type="domain" description="Large ribosomal subunit protein uL6 alpha-beta" evidence="9">
    <location>
        <begin position="91"/>
        <end position="165"/>
    </location>
</feature>
<comment type="function">
    <text evidence="6 8">This protein binds to the 23S rRNA, and is important in its secondary structure. It is located near the subunit interface in the base of the L7/L12 stalk, and near the tRNA binding site of the peptidyltransferase center.</text>
</comment>
<keyword evidence="2 6" id="KW-0699">rRNA-binding</keyword>
<keyword evidence="11" id="KW-1185">Reference proteome</keyword>
<dbReference type="PRINTS" id="PR00059">
    <property type="entry name" value="RIBOSOMALL6"/>
</dbReference>
<comment type="similarity">
    <text evidence="1 6 7">Belongs to the universal ribosomal protein uL6 family.</text>
</comment>
<dbReference type="PANTHER" id="PTHR11655">
    <property type="entry name" value="60S/50S RIBOSOMAL PROTEIN L6/L9"/>
    <property type="match status" value="1"/>
</dbReference>
<evidence type="ECO:0000256" key="4">
    <source>
        <dbReference type="ARBA" id="ARBA00022980"/>
    </source>
</evidence>
<comment type="caution">
    <text evidence="10">The sequence shown here is derived from an EMBL/GenBank/DDBJ whole genome shotgun (WGS) entry which is preliminary data.</text>
</comment>
<dbReference type="InterPro" id="IPR002358">
    <property type="entry name" value="Ribosomal_uL6_CS"/>
</dbReference>
<dbReference type="NCBIfam" id="TIGR03654">
    <property type="entry name" value="L6_bact"/>
    <property type="match status" value="1"/>
</dbReference>
<keyword evidence="4 6" id="KW-0689">Ribosomal protein</keyword>
<dbReference type="EMBL" id="AFNU02000004">
    <property type="protein sequence ID" value="ERJ12373.1"/>
    <property type="molecule type" value="Genomic_DNA"/>
</dbReference>
<reference evidence="10 11" key="1">
    <citation type="journal article" date="2011" name="J. Bacteriol.">
        <title>Genome sequence of Haloplasma contractile, an unusual contractile bacterium from a deep-sea anoxic brine lake.</title>
        <authorList>
            <person name="Antunes A."/>
            <person name="Alam I."/>
            <person name="El Dorry H."/>
            <person name="Siam R."/>
            <person name="Robertson A."/>
            <person name="Bajic V.B."/>
            <person name="Stingl U."/>
        </authorList>
    </citation>
    <scope>NUCLEOTIDE SEQUENCE [LARGE SCALE GENOMIC DNA]</scope>
    <source>
        <strain evidence="10 11">SSD-17B</strain>
    </source>
</reference>
<dbReference type="InParanoid" id="U2EB97"/>
<evidence type="ECO:0000256" key="2">
    <source>
        <dbReference type="ARBA" id="ARBA00022730"/>
    </source>
</evidence>
<dbReference type="Gene3D" id="3.90.930.12">
    <property type="entry name" value="Ribosomal protein L6, alpha-beta domain"/>
    <property type="match status" value="2"/>
</dbReference>
<evidence type="ECO:0000256" key="5">
    <source>
        <dbReference type="ARBA" id="ARBA00023274"/>
    </source>
</evidence>
<dbReference type="GO" id="GO:0003735">
    <property type="term" value="F:structural constituent of ribosome"/>
    <property type="evidence" value="ECO:0007669"/>
    <property type="project" value="UniProtKB-UniRule"/>
</dbReference>
<evidence type="ECO:0000256" key="8">
    <source>
        <dbReference type="RuleBase" id="RU003870"/>
    </source>
</evidence>
<evidence type="ECO:0000256" key="7">
    <source>
        <dbReference type="RuleBase" id="RU003869"/>
    </source>
</evidence>
<dbReference type="RefSeq" id="WP_008825050.1">
    <property type="nucleotide sequence ID" value="NZ_AFNU02000004.1"/>
</dbReference>
<gene>
    <name evidence="6 10" type="primary">rplF</name>
    <name evidence="10" type="ORF">HLPCO_001359</name>
</gene>
<keyword evidence="5 6" id="KW-0687">Ribonucleoprotein</keyword>
<dbReference type="OrthoDB" id="9805007at2"/>
<dbReference type="AlphaFoldDB" id="U2EB97"/>
<dbReference type="InterPro" id="IPR036789">
    <property type="entry name" value="Ribosomal_uL6-like_a/b-dom_sf"/>
</dbReference>
<dbReference type="FunFam" id="3.90.930.12:FF:000002">
    <property type="entry name" value="50S ribosomal protein L6"/>
    <property type="match status" value="1"/>
</dbReference>
<evidence type="ECO:0000313" key="11">
    <source>
        <dbReference type="Proteomes" id="UP000005707"/>
    </source>
</evidence>
<dbReference type="STRING" id="1033810.HLPCO_001359"/>
<dbReference type="GO" id="GO:0019843">
    <property type="term" value="F:rRNA binding"/>
    <property type="evidence" value="ECO:0007669"/>
    <property type="project" value="UniProtKB-UniRule"/>
</dbReference>
<feature type="domain" description="Large ribosomal subunit protein uL6 alpha-beta" evidence="9">
    <location>
        <begin position="12"/>
        <end position="83"/>
    </location>
</feature>
<evidence type="ECO:0000259" key="9">
    <source>
        <dbReference type="Pfam" id="PF00347"/>
    </source>
</evidence>
<dbReference type="InterPro" id="IPR020040">
    <property type="entry name" value="Ribosomal_uL6_a/b-dom"/>
</dbReference>
<evidence type="ECO:0000256" key="3">
    <source>
        <dbReference type="ARBA" id="ARBA00022884"/>
    </source>
</evidence>
<dbReference type="HAMAP" id="MF_01365_B">
    <property type="entry name" value="Ribosomal_uL6_B"/>
    <property type="match status" value="1"/>
</dbReference>
<sequence length="179" mass="20034">MSRIGKKPVNLPKGVTVTIDEENKAVVKGPKGELQFTFNKDMKFEILEDEVVITRPSESKKDRTMHGTTRAILNNLVTGVNEGFEKRLEIIGVGYRAQLRGKQLTLQLGKSHPEEVVIPEGLEVEVPKNTQIIIKGTDKQLVGEFAANIRSLRSPEPYKGKGIRYVGERVRRKEGKTAK</sequence>
<dbReference type="GO" id="GO:0002181">
    <property type="term" value="P:cytoplasmic translation"/>
    <property type="evidence" value="ECO:0007669"/>
    <property type="project" value="TreeGrafter"/>
</dbReference>
<evidence type="ECO:0000256" key="1">
    <source>
        <dbReference type="ARBA" id="ARBA00009356"/>
    </source>
</evidence>
<dbReference type="PIRSF" id="PIRSF002162">
    <property type="entry name" value="Ribosomal_L6"/>
    <property type="match status" value="1"/>
</dbReference>